<evidence type="ECO:0000313" key="1">
    <source>
        <dbReference type="EMBL" id="DAZ98209.1"/>
    </source>
</evidence>
<proteinExistence type="predicted"/>
<reference evidence="1" key="2">
    <citation type="journal article" date="2023" name="Microbiol Resour">
        <title>Decontamination and Annotation of the Draft Genome Sequence of the Oomycete Lagenidium giganteum ARSEF 373.</title>
        <authorList>
            <person name="Morgan W.R."/>
            <person name="Tartar A."/>
        </authorList>
    </citation>
    <scope>NUCLEOTIDE SEQUENCE</scope>
    <source>
        <strain evidence="1">ARSEF 373</strain>
    </source>
</reference>
<dbReference type="AlphaFoldDB" id="A0AAV2YY26"/>
<accession>A0AAV2YY26</accession>
<keyword evidence="2" id="KW-1185">Reference proteome</keyword>
<dbReference type="EMBL" id="DAKRPA010000113">
    <property type="protein sequence ID" value="DAZ98209.1"/>
    <property type="molecule type" value="Genomic_DNA"/>
</dbReference>
<evidence type="ECO:0000313" key="2">
    <source>
        <dbReference type="Proteomes" id="UP001146120"/>
    </source>
</evidence>
<sequence length="27" mass="2996">MQVLDLKDIGPVAKFLGMGQSRGRIQH</sequence>
<name>A0AAV2YY26_9STRA</name>
<dbReference type="Proteomes" id="UP001146120">
    <property type="component" value="Unassembled WGS sequence"/>
</dbReference>
<organism evidence="1 2">
    <name type="scientific">Lagenidium giganteum</name>
    <dbReference type="NCBI Taxonomy" id="4803"/>
    <lineage>
        <taxon>Eukaryota</taxon>
        <taxon>Sar</taxon>
        <taxon>Stramenopiles</taxon>
        <taxon>Oomycota</taxon>
        <taxon>Peronosporomycetes</taxon>
        <taxon>Pythiales</taxon>
        <taxon>Pythiaceae</taxon>
    </lineage>
</organism>
<protein>
    <submittedName>
        <fullName evidence="1">Uncharacterized protein</fullName>
    </submittedName>
</protein>
<reference evidence="1" key="1">
    <citation type="submission" date="2022-11" db="EMBL/GenBank/DDBJ databases">
        <authorList>
            <person name="Morgan W.R."/>
            <person name="Tartar A."/>
        </authorList>
    </citation>
    <scope>NUCLEOTIDE SEQUENCE</scope>
    <source>
        <strain evidence="1">ARSEF 373</strain>
    </source>
</reference>
<gene>
    <name evidence="1" type="ORF">N0F65_005341</name>
</gene>
<comment type="caution">
    <text evidence="1">The sequence shown here is derived from an EMBL/GenBank/DDBJ whole genome shotgun (WGS) entry which is preliminary data.</text>
</comment>